<keyword evidence="1" id="KW-0175">Coiled coil</keyword>
<evidence type="ECO:0000256" key="1">
    <source>
        <dbReference type="SAM" id="Coils"/>
    </source>
</evidence>
<evidence type="ECO:0000256" key="2">
    <source>
        <dbReference type="SAM" id="MobiDB-lite"/>
    </source>
</evidence>
<comment type="caution">
    <text evidence="3">The sequence shown here is derived from an EMBL/GenBank/DDBJ whole genome shotgun (WGS) entry which is preliminary data.</text>
</comment>
<sequence>MEMSDQPYEAYRIGKMRTNKSCCGEKKGSGKKLSSMLTRSQDQLNTIAHKAVTPTRLSKNSLKMRRKSRNLRIGSKLYRNNYATKRARITFETDDIVKTLNKYQAEVSNIEREYYQIDNPCDAPDELDKNQVVPITDSGDAAKPLNSDLKSSVVETSDEFEKLLSINKRNISRCLKINDIIQKTISELDKVPDVEDNTELKNKELELQIMQIKCDKYKKKIDSLKNNLVNYSTDTSSNNFGEAREGNEASIKTLNSEISELMAQKEMLSKLSNNLSVKKKEIETEIDNLPQIAKLKKKIEEVKAPIKDLELNFKTLQKKNLAQAGVMDNLNDQVKLLKYKKIQCLNGIDPNLDRKKSNQIAILHEQEKLKRMKIINKNVSHKFKARQGNYKGRRKILESQIVEMKDLLSKSKSREEKSLTKLEKLIPKYSEASILIRKMKKSIRQNAKVNSKASIIHRSRQDAASGKNTFDKSVHPKTSVNAFTRLTKAESEQFLAMEYRRQSRFPRPGNL</sequence>
<dbReference type="AlphaFoldDB" id="A0AAD1U740"/>
<keyword evidence="4" id="KW-1185">Reference proteome</keyword>
<feature type="region of interest" description="Disordered" evidence="2">
    <location>
        <begin position="449"/>
        <end position="473"/>
    </location>
</feature>
<gene>
    <name evidence="3" type="ORF">ECRASSUSDP1_LOCUS3924</name>
</gene>
<dbReference type="Proteomes" id="UP001295684">
    <property type="component" value="Unassembled WGS sequence"/>
</dbReference>
<accession>A0AAD1U740</accession>
<dbReference type="EMBL" id="CAMPGE010003753">
    <property type="protein sequence ID" value="CAI2362600.1"/>
    <property type="molecule type" value="Genomic_DNA"/>
</dbReference>
<organism evidence="3 4">
    <name type="scientific">Euplotes crassus</name>
    <dbReference type="NCBI Taxonomy" id="5936"/>
    <lineage>
        <taxon>Eukaryota</taxon>
        <taxon>Sar</taxon>
        <taxon>Alveolata</taxon>
        <taxon>Ciliophora</taxon>
        <taxon>Intramacronucleata</taxon>
        <taxon>Spirotrichea</taxon>
        <taxon>Hypotrichia</taxon>
        <taxon>Euplotida</taxon>
        <taxon>Euplotidae</taxon>
        <taxon>Moneuplotes</taxon>
    </lineage>
</organism>
<evidence type="ECO:0000313" key="4">
    <source>
        <dbReference type="Proteomes" id="UP001295684"/>
    </source>
</evidence>
<feature type="coiled-coil region" evidence="1">
    <location>
        <begin position="195"/>
        <end position="312"/>
    </location>
</feature>
<reference evidence="3" key="1">
    <citation type="submission" date="2023-07" db="EMBL/GenBank/DDBJ databases">
        <authorList>
            <consortium name="AG Swart"/>
            <person name="Singh M."/>
            <person name="Singh A."/>
            <person name="Seah K."/>
            <person name="Emmerich C."/>
        </authorList>
    </citation>
    <scope>NUCLEOTIDE SEQUENCE</scope>
    <source>
        <strain evidence="3">DP1</strain>
    </source>
</reference>
<evidence type="ECO:0000313" key="3">
    <source>
        <dbReference type="EMBL" id="CAI2362600.1"/>
    </source>
</evidence>
<proteinExistence type="predicted"/>
<name>A0AAD1U740_EUPCR</name>
<protein>
    <submittedName>
        <fullName evidence="3">Uncharacterized protein</fullName>
    </submittedName>
</protein>